<sequence>MASPAFAMGRTIAAGGLSGGAALAVGPALGPALAPVLSREAEKHTLSGLNDRFSAYMAKIRALQQENMTLEAKLSQLTGGTDMSPESSTTTTEYEAQLGEYRTTLENLTVDTIRLEIELDNIRGTAHELKAKFDFEQGVKFQLEADIAAMKKDIDMASDLRIELDAKYSSLKSELDFVTKTQEEELSSLQSKLGTSTMETSVSMIEVDTGKSFDISVALNKMRIEYEKSMQQHKEEADVYYKLKMDEIQTATAKSTEAINSAKLEITASKKELQALSLELQTLVTANLTLEQSLAEAQAQSTVGVAEYQAQISSLTSAIEVAKSELHKQILAYQELLDVKLALDVEISTYKKLLEGNDFKVPEPFSGTFTFTAGTGGIDVKEIISEHTETSIISDADGSESN</sequence>
<dbReference type="SUPFAM" id="SSF64593">
    <property type="entry name" value="Intermediate filament protein, coiled coil region"/>
    <property type="match status" value="2"/>
</dbReference>
<dbReference type="OrthoDB" id="8910104at2759"/>
<keyword evidence="3 5" id="KW-0175">Coiled coil</keyword>
<dbReference type="EMBL" id="JAERUA010000003">
    <property type="protein sequence ID" value="KAI1902091.1"/>
    <property type="molecule type" value="Genomic_DNA"/>
</dbReference>
<dbReference type="SUPFAM" id="SSF90257">
    <property type="entry name" value="Myosin rod fragments"/>
    <property type="match status" value="1"/>
</dbReference>
<dbReference type="Gene3D" id="1.20.5.1160">
    <property type="entry name" value="Vasodilator-stimulated phosphoprotein"/>
    <property type="match status" value="1"/>
</dbReference>
<reference evidence="7" key="1">
    <citation type="submission" date="2021-01" db="EMBL/GenBank/DDBJ databases">
        <authorList>
            <person name="Zahm M."/>
            <person name="Roques C."/>
            <person name="Cabau C."/>
            <person name="Klopp C."/>
            <person name="Donnadieu C."/>
            <person name="Jouanno E."/>
            <person name="Lampietro C."/>
            <person name="Louis A."/>
            <person name="Herpin A."/>
            <person name="Echchiki A."/>
            <person name="Berthelot C."/>
            <person name="Parey E."/>
            <person name="Roest-Crollius H."/>
            <person name="Braasch I."/>
            <person name="Postlethwait J."/>
            <person name="Bobe J."/>
            <person name="Montfort J."/>
            <person name="Bouchez O."/>
            <person name="Begum T."/>
            <person name="Mejri S."/>
            <person name="Adams A."/>
            <person name="Chen W.-J."/>
            <person name="Guiguen Y."/>
        </authorList>
    </citation>
    <scope>NUCLEOTIDE SEQUENCE</scope>
    <source>
        <tissue evidence="7">Blood</tissue>
    </source>
</reference>
<gene>
    <name evidence="7" type="ORF">AGOR_G00041140</name>
</gene>
<evidence type="ECO:0000313" key="7">
    <source>
        <dbReference type="EMBL" id="KAI1902091.1"/>
    </source>
</evidence>
<dbReference type="InterPro" id="IPR039008">
    <property type="entry name" value="IF_rod_dom"/>
</dbReference>
<dbReference type="GO" id="GO:0005886">
    <property type="term" value="C:plasma membrane"/>
    <property type="evidence" value="ECO:0007669"/>
    <property type="project" value="TreeGrafter"/>
</dbReference>
<protein>
    <recommendedName>
        <fullName evidence="6">IF rod domain-containing protein</fullName>
    </recommendedName>
</protein>
<evidence type="ECO:0000259" key="6">
    <source>
        <dbReference type="PROSITE" id="PS51842"/>
    </source>
</evidence>
<evidence type="ECO:0000256" key="2">
    <source>
        <dbReference type="ARBA" id="ARBA00022754"/>
    </source>
</evidence>
<dbReference type="GO" id="GO:0005737">
    <property type="term" value="C:cytoplasm"/>
    <property type="evidence" value="ECO:0007669"/>
    <property type="project" value="TreeGrafter"/>
</dbReference>
<dbReference type="PROSITE" id="PS00226">
    <property type="entry name" value="IF_ROD_1"/>
    <property type="match status" value="1"/>
</dbReference>
<dbReference type="Gene3D" id="1.20.5.500">
    <property type="entry name" value="Single helix bin"/>
    <property type="match status" value="1"/>
</dbReference>
<dbReference type="PANTHER" id="PTHR45652:SF5">
    <property type="entry name" value="VIMENTIN"/>
    <property type="match status" value="1"/>
</dbReference>
<evidence type="ECO:0000256" key="5">
    <source>
        <dbReference type="SAM" id="Coils"/>
    </source>
</evidence>
<dbReference type="SMART" id="SM01391">
    <property type="entry name" value="Filament"/>
    <property type="match status" value="1"/>
</dbReference>
<comment type="similarity">
    <text evidence="4">Belongs to the intermediate filament family.</text>
</comment>
<feature type="domain" description="IF rod" evidence="6">
    <location>
        <begin position="42"/>
        <end position="361"/>
    </location>
</feature>
<evidence type="ECO:0000256" key="1">
    <source>
        <dbReference type="ARBA" id="ARBA00002825"/>
    </source>
</evidence>
<dbReference type="AlphaFoldDB" id="A0A8T3DYJ9"/>
<feature type="coiled-coil region" evidence="5">
    <location>
        <begin position="46"/>
        <end position="80"/>
    </location>
</feature>
<keyword evidence="8" id="KW-1185">Reference proteome</keyword>
<dbReference type="GO" id="GO:0045109">
    <property type="term" value="P:intermediate filament organization"/>
    <property type="evidence" value="ECO:0007669"/>
    <property type="project" value="TreeGrafter"/>
</dbReference>
<proteinExistence type="inferred from homology"/>
<dbReference type="PANTHER" id="PTHR45652">
    <property type="entry name" value="GLIAL FIBRILLARY ACIDIC PROTEIN"/>
    <property type="match status" value="1"/>
</dbReference>
<dbReference type="Pfam" id="PF00038">
    <property type="entry name" value="Filament"/>
    <property type="match status" value="1"/>
</dbReference>
<evidence type="ECO:0000313" key="8">
    <source>
        <dbReference type="Proteomes" id="UP000829720"/>
    </source>
</evidence>
<dbReference type="InterPro" id="IPR018039">
    <property type="entry name" value="IF_conserved"/>
</dbReference>
<name>A0A8T3DYJ9_9TELE</name>
<comment type="caution">
    <text evidence="7">The sequence shown here is derived from an EMBL/GenBank/DDBJ whole genome shotgun (WGS) entry which is preliminary data.</text>
</comment>
<dbReference type="GO" id="GO:0030424">
    <property type="term" value="C:axon"/>
    <property type="evidence" value="ECO:0007669"/>
    <property type="project" value="TreeGrafter"/>
</dbReference>
<dbReference type="PROSITE" id="PS51842">
    <property type="entry name" value="IF_ROD_2"/>
    <property type="match status" value="1"/>
</dbReference>
<accession>A0A8T3DYJ9</accession>
<dbReference type="Proteomes" id="UP000829720">
    <property type="component" value="Unassembled WGS sequence"/>
</dbReference>
<dbReference type="GO" id="GO:0005882">
    <property type="term" value="C:intermediate filament"/>
    <property type="evidence" value="ECO:0007669"/>
    <property type="project" value="UniProtKB-KW"/>
</dbReference>
<evidence type="ECO:0000256" key="4">
    <source>
        <dbReference type="RuleBase" id="RU000685"/>
    </source>
</evidence>
<feature type="coiled-coil region" evidence="5">
    <location>
        <begin position="259"/>
        <end position="325"/>
    </location>
</feature>
<dbReference type="Gene3D" id="1.20.5.170">
    <property type="match status" value="1"/>
</dbReference>
<keyword evidence="2 4" id="KW-0403">Intermediate filament</keyword>
<dbReference type="GO" id="GO:0005200">
    <property type="term" value="F:structural constituent of cytoskeleton"/>
    <property type="evidence" value="ECO:0007669"/>
    <property type="project" value="TreeGrafter"/>
</dbReference>
<evidence type="ECO:0000256" key="3">
    <source>
        <dbReference type="ARBA" id="ARBA00023054"/>
    </source>
</evidence>
<dbReference type="InterPro" id="IPR050405">
    <property type="entry name" value="Intermediate_filament"/>
</dbReference>
<organism evidence="7 8">
    <name type="scientific">Albula goreensis</name>
    <dbReference type="NCBI Taxonomy" id="1534307"/>
    <lineage>
        <taxon>Eukaryota</taxon>
        <taxon>Metazoa</taxon>
        <taxon>Chordata</taxon>
        <taxon>Craniata</taxon>
        <taxon>Vertebrata</taxon>
        <taxon>Euteleostomi</taxon>
        <taxon>Actinopterygii</taxon>
        <taxon>Neopterygii</taxon>
        <taxon>Teleostei</taxon>
        <taxon>Albuliformes</taxon>
        <taxon>Albulidae</taxon>
        <taxon>Albula</taxon>
    </lineage>
</organism>
<comment type="function">
    <text evidence="1">Vimentins are class-III intermediate filaments found in various non-epithelial cells, especially mesenchymal cells. Vimentin is attached to the nucleus, endoplasmic reticulum, and mitochondria, either laterally or terminally.</text>
</comment>